<dbReference type="InterPro" id="IPR036291">
    <property type="entry name" value="NAD(P)-bd_dom_sf"/>
</dbReference>
<dbReference type="EMBL" id="CAEZVT010000012">
    <property type="protein sequence ID" value="CAB4630862.1"/>
    <property type="molecule type" value="Genomic_DNA"/>
</dbReference>
<dbReference type="Pfam" id="PF03435">
    <property type="entry name" value="Sacchrp_dh_NADP"/>
    <property type="match status" value="1"/>
</dbReference>
<dbReference type="Gene3D" id="3.30.360.10">
    <property type="entry name" value="Dihydrodipicolinate Reductase, domain 2"/>
    <property type="match status" value="1"/>
</dbReference>
<dbReference type="AlphaFoldDB" id="A0A6J6J1F4"/>
<organism evidence="3">
    <name type="scientific">freshwater metagenome</name>
    <dbReference type="NCBI Taxonomy" id="449393"/>
    <lineage>
        <taxon>unclassified sequences</taxon>
        <taxon>metagenomes</taxon>
        <taxon>ecological metagenomes</taxon>
    </lineage>
</organism>
<accession>A0A6J6J1F4</accession>
<protein>
    <submittedName>
        <fullName evidence="3">Unannotated protein</fullName>
    </submittedName>
</protein>
<dbReference type="SUPFAM" id="SSF51735">
    <property type="entry name" value="NAD(P)-binding Rossmann-fold domains"/>
    <property type="match status" value="1"/>
</dbReference>
<feature type="domain" description="Saccharopine dehydrogenase NADP binding" evidence="1">
    <location>
        <begin position="3"/>
        <end position="147"/>
    </location>
</feature>
<dbReference type="PANTHER" id="PTHR43796">
    <property type="entry name" value="CARBOXYNORSPERMIDINE SYNTHASE"/>
    <property type="match status" value="1"/>
</dbReference>
<sequence length="428" mass="46802">MRILLIGAGGVGDGIAKVAAERSFFEVMVVSDYDLSRAEKSIEWIRKRHGDEVAAKFIPAKIDASNAANMVEMCREHNITHVINAVEPKFVPTVFSAAFTAGVGYVDMAMSLSEPHETDPFNKPGIKLGDAQYALNEQWEKAGKLALIGMGVEPGMSNIFAKYAYDELFSVVDEVSIKDGSNLVVKNEAGEEIFAPSFSIWTVIEECLNPPVIYEKEKGWYTTRPFSEPEIFEFPEGIGAVECVNVEHEEIPMLPRTMDVGKVTFKYGLGSDFIDVLKTLHHLGIDATKPVRVRSASGPVDVSPRDVLVAVLPDPASIGPRMTGKACAGVLITGKDKAGKDRATYIYHVADNAETMAEYDAQCVVMQTAFNPVIALELIAEGKWSGVGVRAPEQFAPKPFLELMSSSTGYHQRWFAQERLPANPLALP</sequence>
<evidence type="ECO:0000259" key="1">
    <source>
        <dbReference type="Pfam" id="PF03435"/>
    </source>
</evidence>
<name>A0A6J6J1F4_9ZZZZ</name>
<reference evidence="3" key="1">
    <citation type="submission" date="2020-05" db="EMBL/GenBank/DDBJ databases">
        <authorList>
            <person name="Chiriac C."/>
            <person name="Salcher M."/>
            <person name="Ghai R."/>
            <person name="Kavagutti S V."/>
        </authorList>
    </citation>
    <scope>NUCLEOTIDE SEQUENCE</scope>
</reference>
<dbReference type="InterPro" id="IPR005097">
    <property type="entry name" value="Sacchrp_dh_NADP-bd"/>
</dbReference>
<gene>
    <name evidence="3" type="ORF">UFOPK2131_00274</name>
</gene>
<dbReference type="PANTHER" id="PTHR43796:SF2">
    <property type="entry name" value="CARBOXYNORSPERMIDINE SYNTHASE"/>
    <property type="match status" value="1"/>
</dbReference>
<dbReference type="Gene3D" id="3.40.50.720">
    <property type="entry name" value="NAD(P)-binding Rossmann-like Domain"/>
    <property type="match status" value="1"/>
</dbReference>
<dbReference type="InterPro" id="IPR032095">
    <property type="entry name" value="Sacchrp_dh-like_C"/>
</dbReference>
<feature type="domain" description="Saccharopine dehydrogenase-like C-terminal" evidence="2">
    <location>
        <begin position="151"/>
        <end position="406"/>
    </location>
</feature>
<evidence type="ECO:0000259" key="2">
    <source>
        <dbReference type="Pfam" id="PF16653"/>
    </source>
</evidence>
<dbReference type="Pfam" id="PF16653">
    <property type="entry name" value="Sacchrp_dh_C"/>
    <property type="match status" value="1"/>
</dbReference>
<proteinExistence type="predicted"/>
<evidence type="ECO:0000313" key="3">
    <source>
        <dbReference type="EMBL" id="CAB4630862.1"/>
    </source>
</evidence>